<evidence type="ECO:0000259" key="4">
    <source>
        <dbReference type="PROSITE" id="PS51635"/>
    </source>
</evidence>
<evidence type="ECO:0000256" key="2">
    <source>
        <dbReference type="ARBA" id="ARBA00023098"/>
    </source>
</evidence>
<dbReference type="AlphaFoldDB" id="A0A1U7JIV5"/>
<dbReference type="PANTHER" id="PTHR32176:SF92">
    <property type="entry name" value="XYLOSE ISOMERASE"/>
    <property type="match status" value="1"/>
</dbReference>
<evidence type="ECO:0000256" key="3">
    <source>
        <dbReference type="PROSITE-ProRule" id="PRU01161"/>
    </source>
</evidence>
<protein>
    <submittedName>
        <fullName evidence="5">Patatin</fullName>
    </submittedName>
</protein>
<proteinExistence type="inferred from homology"/>
<dbReference type="RefSeq" id="WP_028481837.1">
    <property type="nucleotide sequence ID" value="NZ_LVVZ01000014.1"/>
</dbReference>
<comment type="caution">
    <text evidence="3">Lacks conserved residue(s) required for the propagation of feature annotation.</text>
</comment>
<dbReference type="Gene3D" id="3.40.1090.10">
    <property type="entry name" value="Cytosolic phospholipase A2 catalytic domain"/>
    <property type="match status" value="1"/>
</dbReference>
<dbReference type="GO" id="GO:0047372">
    <property type="term" value="F:monoacylglycerol lipase activity"/>
    <property type="evidence" value="ECO:0007669"/>
    <property type="project" value="TreeGrafter"/>
</dbReference>
<keyword evidence="6" id="KW-1185">Reference proteome</keyword>
<evidence type="ECO:0000256" key="1">
    <source>
        <dbReference type="ARBA" id="ARBA00010240"/>
    </source>
</evidence>
<dbReference type="GO" id="GO:0006629">
    <property type="term" value="P:lipid metabolic process"/>
    <property type="evidence" value="ECO:0007669"/>
    <property type="project" value="UniProtKB-KW"/>
</dbReference>
<reference evidence="5 6" key="1">
    <citation type="submission" date="2016-03" db="EMBL/GenBank/DDBJ databases">
        <title>Genome sequence of Nesiotobacter sp. nov., a moderately halophilic alphaproteobacterium isolated from the Yellow Sea, China.</title>
        <authorList>
            <person name="Zhang G."/>
            <person name="Zhang R."/>
        </authorList>
    </citation>
    <scope>NUCLEOTIDE SEQUENCE [LARGE SCALE GENOMIC DNA]</scope>
    <source>
        <strain evidence="5 6">WB1-6</strain>
    </source>
</reference>
<name>A0A1U7JIV5_9HYPH</name>
<dbReference type="PANTHER" id="PTHR32176">
    <property type="entry name" value="XYLOSE ISOMERASE"/>
    <property type="match status" value="1"/>
</dbReference>
<accession>A0A1U7JIV5</accession>
<dbReference type="SUPFAM" id="SSF52151">
    <property type="entry name" value="FabD/lysophospholipase-like"/>
    <property type="match status" value="1"/>
</dbReference>
<keyword evidence="2" id="KW-0443">Lipid metabolism</keyword>
<comment type="similarity">
    <text evidence="1">Belongs to the patatin family.</text>
</comment>
<dbReference type="OrthoDB" id="9807112at2"/>
<dbReference type="CDD" id="cd07199">
    <property type="entry name" value="Pat17_PNPLA8_PNPLA9_like"/>
    <property type="match status" value="1"/>
</dbReference>
<dbReference type="PROSITE" id="PS51635">
    <property type="entry name" value="PNPLA"/>
    <property type="match status" value="1"/>
</dbReference>
<dbReference type="GO" id="GO:0004620">
    <property type="term" value="F:phospholipase activity"/>
    <property type="evidence" value="ECO:0007669"/>
    <property type="project" value="TreeGrafter"/>
</dbReference>
<dbReference type="EMBL" id="LVVZ01000014">
    <property type="protein sequence ID" value="OKL44676.1"/>
    <property type="molecule type" value="Genomic_DNA"/>
</dbReference>
<dbReference type="Pfam" id="PF01734">
    <property type="entry name" value="Patatin"/>
    <property type="match status" value="1"/>
</dbReference>
<gene>
    <name evidence="5" type="ORF">A3843_07405</name>
</gene>
<evidence type="ECO:0000313" key="5">
    <source>
        <dbReference type="EMBL" id="OKL44676.1"/>
    </source>
</evidence>
<feature type="short sequence motif" description="GXGXXG" evidence="3">
    <location>
        <begin position="13"/>
        <end position="18"/>
    </location>
</feature>
<evidence type="ECO:0000313" key="6">
    <source>
        <dbReference type="Proteomes" id="UP000185783"/>
    </source>
</evidence>
<dbReference type="STRING" id="197461.A3843_07405"/>
<sequence>MTKRKRLILSIDGGGAHGIIPIRLLDAIDGRLKQNGKDKPLNKYFDLICGTASGGIIAAGLAAPKPEASERGLHAMTLKELRTFFEDDLREYYNANRINRFSRAVLAPFGQYNKGVHERPFEKLLKDTLGWTSMASSLTGIMLPAYDLNARRLVMMTDNMPSPDRSHDDFYFWQAVRATISAPGWLEPARVENMRTGEERFMIDAGAFLTNPVLSAYAEGRRRGWAAEDIILVSLGTGRLAAQARTFEEVAAWGASTWLSPDKGTPLLTELSNGQSQAISKQANTIFNDIKGLTYLRLNADLPAGLEDTTNTRPKTMSQLHEVADSIISAHQDDLTTLVSMMEERRDGPGF</sequence>
<organism evidence="5 6">
    <name type="scientific">Pseudovibrio exalbescens</name>
    <dbReference type="NCBI Taxonomy" id="197461"/>
    <lineage>
        <taxon>Bacteria</taxon>
        <taxon>Pseudomonadati</taxon>
        <taxon>Pseudomonadota</taxon>
        <taxon>Alphaproteobacteria</taxon>
        <taxon>Hyphomicrobiales</taxon>
        <taxon>Stappiaceae</taxon>
        <taxon>Pseudovibrio</taxon>
    </lineage>
</organism>
<dbReference type="InterPro" id="IPR016035">
    <property type="entry name" value="Acyl_Trfase/lysoPLipase"/>
</dbReference>
<comment type="caution">
    <text evidence="5">The sequence shown here is derived from an EMBL/GenBank/DDBJ whole genome shotgun (WGS) entry which is preliminary data.</text>
</comment>
<dbReference type="Proteomes" id="UP000185783">
    <property type="component" value="Unassembled WGS sequence"/>
</dbReference>
<feature type="domain" description="PNPLA" evidence="4">
    <location>
        <begin position="9"/>
        <end position="217"/>
    </location>
</feature>
<dbReference type="InterPro" id="IPR002641">
    <property type="entry name" value="PNPLA_dom"/>
</dbReference>